<evidence type="ECO:0000259" key="7">
    <source>
        <dbReference type="PROSITE" id="PS50022"/>
    </source>
</evidence>
<dbReference type="HOGENOM" id="CLU_030066_5_1_1"/>
<dbReference type="SUPFAM" id="SSF49785">
    <property type="entry name" value="Galactose-binding domain-like"/>
    <property type="match status" value="1"/>
</dbReference>
<evidence type="ECO:0000313" key="9">
    <source>
        <dbReference type="EnsemblMetazoa" id="CapteP137556"/>
    </source>
</evidence>
<dbReference type="PROSITE" id="PS50022">
    <property type="entry name" value="FA58C_3"/>
    <property type="match status" value="1"/>
</dbReference>
<dbReference type="Proteomes" id="UP000014760">
    <property type="component" value="Unassembled WGS sequence"/>
</dbReference>
<reference evidence="9" key="3">
    <citation type="submission" date="2015-06" db="UniProtKB">
        <authorList>
            <consortium name="EnsemblMetazoa"/>
        </authorList>
    </citation>
    <scope>IDENTIFICATION</scope>
</reference>
<dbReference type="GO" id="GO:0005886">
    <property type="term" value="C:plasma membrane"/>
    <property type="evidence" value="ECO:0007669"/>
    <property type="project" value="TreeGrafter"/>
</dbReference>
<dbReference type="PANTHER" id="PTHR46806:SF5">
    <property type="entry name" value="F5_8 TYPE C DOMAIN-CONTAINING PROTEIN"/>
    <property type="match status" value="1"/>
</dbReference>
<keyword evidence="3" id="KW-0964">Secreted</keyword>
<evidence type="ECO:0000256" key="1">
    <source>
        <dbReference type="ARBA" id="ARBA00004184"/>
    </source>
</evidence>
<comment type="subcellular location">
    <subcellularLocation>
        <location evidence="1">Endomembrane system</location>
        <topology evidence="1">Peripheral membrane protein</topology>
    </subcellularLocation>
    <subcellularLocation>
        <location evidence="2">Secreted</location>
    </subcellularLocation>
</comment>
<evidence type="ECO:0000313" key="10">
    <source>
        <dbReference type="Proteomes" id="UP000014760"/>
    </source>
</evidence>
<keyword evidence="10" id="KW-1185">Reference proteome</keyword>
<proteinExistence type="predicted"/>
<keyword evidence="5" id="KW-0472">Membrane</keyword>
<dbReference type="OrthoDB" id="6158129at2759"/>
<gene>
    <name evidence="8" type="ORF">CAPTEDRAFT_137556</name>
</gene>
<dbReference type="EMBL" id="KB310276">
    <property type="protein sequence ID" value="ELT92053.1"/>
    <property type="molecule type" value="Genomic_DNA"/>
</dbReference>
<keyword evidence="4" id="KW-0130">Cell adhesion</keyword>
<dbReference type="EMBL" id="AMQN01013518">
    <property type="status" value="NOT_ANNOTATED_CDS"/>
    <property type="molecule type" value="Genomic_DNA"/>
</dbReference>
<accession>R7TE62</accession>
<dbReference type="GO" id="GO:0012505">
    <property type="term" value="C:endomembrane system"/>
    <property type="evidence" value="ECO:0007669"/>
    <property type="project" value="UniProtKB-SubCell"/>
</dbReference>
<organism evidence="8">
    <name type="scientific">Capitella teleta</name>
    <name type="common">Polychaete worm</name>
    <dbReference type="NCBI Taxonomy" id="283909"/>
    <lineage>
        <taxon>Eukaryota</taxon>
        <taxon>Metazoa</taxon>
        <taxon>Spiralia</taxon>
        <taxon>Lophotrochozoa</taxon>
        <taxon>Annelida</taxon>
        <taxon>Polychaeta</taxon>
        <taxon>Sedentaria</taxon>
        <taxon>Scolecida</taxon>
        <taxon>Capitellidae</taxon>
        <taxon>Capitella</taxon>
    </lineage>
</organism>
<evidence type="ECO:0000313" key="8">
    <source>
        <dbReference type="EMBL" id="ELT92053.1"/>
    </source>
</evidence>
<feature type="domain" description="F5/8 type C" evidence="7">
    <location>
        <begin position="1"/>
        <end position="116"/>
    </location>
</feature>
<evidence type="ECO:0000256" key="4">
    <source>
        <dbReference type="ARBA" id="ARBA00022889"/>
    </source>
</evidence>
<dbReference type="GO" id="GO:0007155">
    <property type="term" value="P:cell adhesion"/>
    <property type="evidence" value="ECO:0007669"/>
    <property type="project" value="UniProtKB-KW"/>
</dbReference>
<dbReference type="AlphaFoldDB" id="R7TE62"/>
<dbReference type="InterPro" id="IPR050633">
    <property type="entry name" value="Neuropilin_MCO_CoagFactor"/>
</dbReference>
<reference evidence="10" key="1">
    <citation type="submission" date="2012-12" db="EMBL/GenBank/DDBJ databases">
        <authorList>
            <person name="Hellsten U."/>
            <person name="Grimwood J."/>
            <person name="Chapman J.A."/>
            <person name="Shapiro H."/>
            <person name="Aerts A."/>
            <person name="Otillar R.P."/>
            <person name="Terry A.Y."/>
            <person name="Boore J.L."/>
            <person name="Simakov O."/>
            <person name="Marletaz F."/>
            <person name="Cho S.-J."/>
            <person name="Edsinger-Gonzales E."/>
            <person name="Havlak P."/>
            <person name="Kuo D.-H."/>
            <person name="Larsson T."/>
            <person name="Lv J."/>
            <person name="Arendt D."/>
            <person name="Savage R."/>
            <person name="Osoegawa K."/>
            <person name="de Jong P."/>
            <person name="Lindberg D.R."/>
            <person name="Seaver E.C."/>
            <person name="Weisblat D.A."/>
            <person name="Putnam N.H."/>
            <person name="Grigoriev I.V."/>
            <person name="Rokhsar D.S."/>
        </authorList>
    </citation>
    <scope>NUCLEOTIDE SEQUENCE</scope>
    <source>
        <strain evidence="10">I ESC-2004</strain>
    </source>
</reference>
<dbReference type="OMA" id="IVPTKRI"/>
<sequence>MVGWHSDYYGVCDESLYGFWIEVDFLENKLLSGIVTWGRATMFDQFVTSFHLELLVDKSTEWTNVTENGTTMFTANTNVQDAILNTFSESLLARKVRLYPFKCSGRVTLRWEFIGCSKCESIVHK</sequence>
<dbReference type="PANTHER" id="PTHR46806">
    <property type="entry name" value="F5/8 TYPE C DOMAIN-CONTAINING PROTEIN"/>
    <property type="match status" value="1"/>
</dbReference>
<evidence type="ECO:0000256" key="6">
    <source>
        <dbReference type="ARBA" id="ARBA00023157"/>
    </source>
</evidence>
<dbReference type="InterPro" id="IPR000421">
    <property type="entry name" value="FA58C"/>
</dbReference>
<evidence type="ECO:0000256" key="3">
    <source>
        <dbReference type="ARBA" id="ARBA00022525"/>
    </source>
</evidence>
<dbReference type="Pfam" id="PF00754">
    <property type="entry name" value="F5_F8_type_C"/>
    <property type="match status" value="1"/>
</dbReference>
<dbReference type="InterPro" id="IPR008979">
    <property type="entry name" value="Galactose-bd-like_sf"/>
</dbReference>
<dbReference type="STRING" id="283909.R7TE62"/>
<protein>
    <recommendedName>
        <fullName evidence="7">F5/8 type C domain-containing protein</fullName>
    </recommendedName>
</protein>
<name>R7TE62_CAPTE</name>
<dbReference type="GO" id="GO:0005576">
    <property type="term" value="C:extracellular region"/>
    <property type="evidence" value="ECO:0007669"/>
    <property type="project" value="UniProtKB-SubCell"/>
</dbReference>
<dbReference type="EnsemblMetazoa" id="CapteT137556">
    <property type="protein sequence ID" value="CapteP137556"/>
    <property type="gene ID" value="CapteG137556"/>
</dbReference>
<dbReference type="Gene3D" id="2.60.120.260">
    <property type="entry name" value="Galactose-binding domain-like"/>
    <property type="match status" value="1"/>
</dbReference>
<keyword evidence="6" id="KW-1015">Disulfide bond</keyword>
<reference evidence="8 10" key="2">
    <citation type="journal article" date="2013" name="Nature">
        <title>Insights into bilaterian evolution from three spiralian genomes.</title>
        <authorList>
            <person name="Simakov O."/>
            <person name="Marletaz F."/>
            <person name="Cho S.J."/>
            <person name="Edsinger-Gonzales E."/>
            <person name="Havlak P."/>
            <person name="Hellsten U."/>
            <person name="Kuo D.H."/>
            <person name="Larsson T."/>
            <person name="Lv J."/>
            <person name="Arendt D."/>
            <person name="Savage R."/>
            <person name="Osoegawa K."/>
            <person name="de Jong P."/>
            <person name="Grimwood J."/>
            <person name="Chapman J.A."/>
            <person name="Shapiro H."/>
            <person name="Aerts A."/>
            <person name="Otillar R.P."/>
            <person name="Terry A.Y."/>
            <person name="Boore J.L."/>
            <person name="Grigoriev I.V."/>
            <person name="Lindberg D.R."/>
            <person name="Seaver E.C."/>
            <person name="Weisblat D.A."/>
            <person name="Putnam N.H."/>
            <person name="Rokhsar D.S."/>
        </authorList>
    </citation>
    <scope>NUCLEOTIDE SEQUENCE</scope>
    <source>
        <strain evidence="8 10">I ESC-2004</strain>
    </source>
</reference>
<evidence type="ECO:0000256" key="5">
    <source>
        <dbReference type="ARBA" id="ARBA00023136"/>
    </source>
</evidence>
<evidence type="ECO:0000256" key="2">
    <source>
        <dbReference type="ARBA" id="ARBA00004613"/>
    </source>
</evidence>
<dbReference type="GO" id="GO:0038023">
    <property type="term" value="F:signaling receptor activity"/>
    <property type="evidence" value="ECO:0007669"/>
    <property type="project" value="TreeGrafter"/>
</dbReference>